<feature type="region of interest" description="Disordered" evidence="1">
    <location>
        <begin position="280"/>
        <end position="309"/>
    </location>
</feature>
<dbReference type="Proteomes" id="UP000037122">
    <property type="component" value="Unassembled WGS sequence"/>
</dbReference>
<dbReference type="VEuPathDB" id="FungiDB:CJJ07_001494"/>
<dbReference type="VEuPathDB" id="FungiDB:CJI96_0001414"/>
<accession>A0A0L0P148</accession>
<evidence type="ECO:0000313" key="2">
    <source>
        <dbReference type="EMBL" id="KNE00118.1"/>
    </source>
</evidence>
<dbReference type="VEuPathDB" id="FungiDB:CJI97_001048"/>
<evidence type="ECO:0000313" key="3">
    <source>
        <dbReference type="Proteomes" id="UP000037122"/>
    </source>
</evidence>
<dbReference type="VEuPathDB" id="FungiDB:B9J08_001028"/>
<comment type="caution">
    <text evidence="2">The sequence shown here is derived from an EMBL/GenBank/DDBJ whole genome shotgun (WGS) entry which is preliminary data.</text>
</comment>
<evidence type="ECO:0000256" key="1">
    <source>
        <dbReference type="SAM" id="MobiDB-lite"/>
    </source>
</evidence>
<proteinExistence type="predicted"/>
<name>A0A0L0P148_CANAR</name>
<reference evidence="3" key="1">
    <citation type="journal article" date="2015" name="BMC Genomics">
        <title>Draft genome of a commonly misdiagnosed multidrug resistant pathogen Candida auris.</title>
        <authorList>
            <person name="Chatterjee S."/>
            <person name="Alampalli S.V."/>
            <person name="Nageshan R.K."/>
            <person name="Chettiar S.T."/>
            <person name="Joshi S."/>
            <person name="Tatu U.S."/>
        </authorList>
    </citation>
    <scope>NUCLEOTIDE SEQUENCE [LARGE SCALE GENOMIC DNA]</scope>
    <source>
        <strain evidence="3">6684</strain>
    </source>
</reference>
<dbReference type="VEuPathDB" id="FungiDB:CJJ09_002993"/>
<feature type="compositionally biased region" description="Low complexity" evidence="1">
    <location>
        <begin position="280"/>
        <end position="300"/>
    </location>
</feature>
<gene>
    <name evidence="2" type="ORF">QG37_03067</name>
</gene>
<dbReference type="AlphaFoldDB" id="A0A0L0P148"/>
<dbReference type="VEuPathDB" id="FungiDB:QG37_03067"/>
<organism evidence="2 3">
    <name type="scientific">Candidozyma auris</name>
    <name type="common">Yeast</name>
    <name type="synonym">Candida auris</name>
    <dbReference type="NCBI Taxonomy" id="498019"/>
    <lineage>
        <taxon>Eukaryota</taxon>
        <taxon>Fungi</taxon>
        <taxon>Dikarya</taxon>
        <taxon>Ascomycota</taxon>
        <taxon>Saccharomycotina</taxon>
        <taxon>Pichiomycetes</taxon>
        <taxon>Metschnikowiaceae</taxon>
        <taxon>Candidozyma</taxon>
    </lineage>
</organism>
<protein>
    <submittedName>
        <fullName evidence="2">Uncharacterized protein</fullName>
    </submittedName>
</protein>
<sequence length="395" mass="44968">MLALDRPLQNRQNYTVPASSLKQLKYAFMSMLLLRVLNLEDEQTIVLGTALEMAKLAQKSPPEILPQIAVPPTLWLQEDVVLHELKIKVALLREINGMLQKNVQSLLSEELFLLDDTTLMYYEKLLNAYDFLKFNKPAPLFDAFREDDEYEDYDDDSSMSAYPSYMDTNLGRTSISELARPGSFARLVSSGSYKSRMSTLSKDFRKLSFLKLNGHEDKEDTPPLPILPISAPQRSMLATAFSRDSQGSRDSLLHNHRDQLNALLSKSKFYNKLRRRDSTASYSSAVSTPTSVTSNASNPSTRRKSSLGFGDKKLRQRLTESQKQENQRNKLDYYVQVKELEENTKQLVGFLGKPGSRASLVRLMDFVKNNVFRLVLIDVSSMIVEYTHLKASRVI</sequence>
<dbReference type="EMBL" id="LGST01000020">
    <property type="protein sequence ID" value="KNE00118.1"/>
    <property type="molecule type" value="Genomic_DNA"/>
</dbReference>